<keyword evidence="3" id="KW-0411">Iron-sulfur</keyword>
<dbReference type="AlphaFoldDB" id="A0A174SBY7"/>
<dbReference type="PROSITE" id="PS51379">
    <property type="entry name" value="4FE4S_FER_2"/>
    <property type="match status" value="2"/>
</dbReference>
<keyword evidence="6" id="KW-1185">Reference proteome</keyword>
<name>A0A174SBY7_9CLOT</name>
<feature type="domain" description="4Fe-4S ferredoxin-type" evidence="4">
    <location>
        <begin position="181"/>
        <end position="209"/>
    </location>
</feature>
<evidence type="ECO:0000313" key="5">
    <source>
        <dbReference type="EMBL" id="OBY10408.1"/>
    </source>
</evidence>
<organism evidence="5 6">
    <name type="scientific">Clostridium paraputrificum</name>
    <dbReference type="NCBI Taxonomy" id="29363"/>
    <lineage>
        <taxon>Bacteria</taxon>
        <taxon>Bacillati</taxon>
        <taxon>Bacillota</taxon>
        <taxon>Clostridia</taxon>
        <taxon>Eubacteriales</taxon>
        <taxon>Clostridiaceae</taxon>
        <taxon>Clostridium</taxon>
    </lineage>
</organism>
<dbReference type="RefSeq" id="WP_055183702.1">
    <property type="nucleotide sequence ID" value="NZ_CZBQ01000003.1"/>
</dbReference>
<dbReference type="NCBIfam" id="NF038196">
    <property type="entry name" value="ferrodoxin_EFR1"/>
    <property type="match status" value="1"/>
</dbReference>
<dbReference type="PROSITE" id="PS00198">
    <property type="entry name" value="4FE4S_FER_1"/>
    <property type="match status" value="2"/>
</dbReference>
<dbReference type="InterPro" id="IPR029039">
    <property type="entry name" value="Flavoprotein-like_sf"/>
</dbReference>
<dbReference type="OrthoDB" id="9813995at2"/>
<reference evidence="5 6" key="1">
    <citation type="submission" date="2016-06" db="EMBL/GenBank/DDBJ databases">
        <authorList>
            <person name="Kjaerup R.B."/>
            <person name="Dalgaard T.S."/>
            <person name="Juul-Madsen H.R."/>
        </authorList>
    </citation>
    <scope>NUCLEOTIDE SEQUENCE [LARGE SCALE GENOMIC DNA]</scope>
    <source>
        <strain evidence="5 6">373-A1</strain>
    </source>
</reference>
<evidence type="ECO:0000259" key="4">
    <source>
        <dbReference type="PROSITE" id="PS51379"/>
    </source>
</evidence>
<dbReference type="EMBL" id="MAPZ01000020">
    <property type="protein sequence ID" value="OBY10408.1"/>
    <property type="molecule type" value="Genomic_DNA"/>
</dbReference>
<dbReference type="InterPro" id="IPR047964">
    <property type="entry name" value="EFR1-like"/>
</dbReference>
<protein>
    <submittedName>
        <fullName evidence="5">Flavodoxin</fullName>
    </submittedName>
</protein>
<dbReference type="InterPro" id="IPR017900">
    <property type="entry name" value="4Fe4S_Fe_S_CS"/>
</dbReference>
<evidence type="ECO:0000256" key="1">
    <source>
        <dbReference type="ARBA" id="ARBA00022723"/>
    </source>
</evidence>
<evidence type="ECO:0000313" key="6">
    <source>
        <dbReference type="Proteomes" id="UP000092714"/>
    </source>
</evidence>
<evidence type="ECO:0000256" key="3">
    <source>
        <dbReference type="ARBA" id="ARBA00023014"/>
    </source>
</evidence>
<feature type="domain" description="4Fe-4S ferredoxin-type" evidence="4">
    <location>
        <begin position="215"/>
        <end position="237"/>
    </location>
</feature>
<accession>A0A174SBY7</accession>
<comment type="caution">
    <text evidence="5">The sequence shown here is derived from an EMBL/GenBank/DDBJ whole genome shotgun (WGS) entry which is preliminary data.</text>
</comment>
<gene>
    <name evidence="5" type="ORF">CP373A1_10940</name>
</gene>
<dbReference type="SUPFAM" id="SSF52218">
    <property type="entry name" value="Flavoproteins"/>
    <property type="match status" value="1"/>
</dbReference>
<dbReference type="InterPro" id="IPR026816">
    <property type="entry name" value="Flavodoxin_dom"/>
</dbReference>
<keyword evidence="2" id="KW-0408">Iron</keyword>
<evidence type="ECO:0000256" key="2">
    <source>
        <dbReference type="ARBA" id="ARBA00023004"/>
    </source>
</evidence>
<dbReference type="GO" id="GO:0046872">
    <property type="term" value="F:metal ion binding"/>
    <property type="evidence" value="ECO:0007669"/>
    <property type="project" value="UniProtKB-KW"/>
</dbReference>
<dbReference type="SUPFAM" id="SSF54862">
    <property type="entry name" value="4Fe-4S ferredoxins"/>
    <property type="match status" value="1"/>
</dbReference>
<dbReference type="GO" id="GO:0051536">
    <property type="term" value="F:iron-sulfur cluster binding"/>
    <property type="evidence" value="ECO:0007669"/>
    <property type="project" value="UniProtKB-KW"/>
</dbReference>
<dbReference type="Gene3D" id="3.40.50.360">
    <property type="match status" value="1"/>
</dbReference>
<dbReference type="Pfam" id="PF12724">
    <property type="entry name" value="Flavodoxin_5"/>
    <property type="match status" value="1"/>
</dbReference>
<dbReference type="eggNOG" id="COG0716">
    <property type="taxonomic scope" value="Bacteria"/>
</dbReference>
<proteinExistence type="predicted"/>
<sequence>MILYFSGTGNSEYVAKRIEKEIKSESLNLFKKIRNNDYSSLTSHNPWIIVVPTYAWRIPHIVHEWLIKTELHGNKDIYFVMTCGGSNGDSGKYLNKLCLDKGMNYKGCTSIIMPENYIALFKTPDKNEALKIIEQAQQSILNTIEYIRSDLSFPEPEITFKDKLNSSFINTIFYPMFVHSKKFYVTEECISCGKCENICPLGNIKLQNGKPNWGENCTHCMACICRCPKEAIEYGKHSKDISRYTCPK</sequence>
<keyword evidence="1" id="KW-0479">Metal-binding</keyword>
<dbReference type="Pfam" id="PF00037">
    <property type="entry name" value="Fer4"/>
    <property type="match status" value="1"/>
</dbReference>
<dbReference type="Gene3D" id="3.30.70.20">
    <property type="match status" value="1"/>
</dbReference>
<dbReference type="InterPro" id="IPR017896">
    <property type="entry name" value="4Fe4S_Fe-S-bd"/>
</dbReference>
<dbReference type="Proteomes" id="UP000092714">
    <property type="component" value="Unassembled WGS sequence"/>
</dbReference>